<keyword evidence="2" id="KW-0732">Signal</keyword>
<feature type="region of interest" description="Disordered" evidence="1">
    <location>
        <begin position="752"/>
        <end position="803"/>
    </location>
</feature>
<dbReference type="Gene3D" id="3.30.460.10">
    <property type="entry name" value="Beta Polymerase, domain 2"/>
    <property type="match status" value="1"/>
</dbReference>
<accession>D7FVR6</accession>
<dbReference type="InterPro" id="IPR043519">
    <property type="entry name" value="NT_sf"/>
</dbReference>
<feature type="region of interest" description="Disordered" evidence="1">
    <location>
        <begin position="277"/>
        <end position="313"/>
    </location>
</feature>
<feature type="compositionally biased region" description="Basic and acidic residues" evidence="1">
    <location>
        <begin position="772"/>
        <end position="782"/>
    </location>
</feature>
<dbReference type="STRING" id="2880.D7FVR6"/>
<dbReference type="OrthoDB" id="197071at2759"/>
<evidence type="ECO:0000313" key="4">
    <source>
        <dbReference type="EMBL" id="CBJ31981.1"/>
    </source>
</evidence>
<dbReference type="AlphaFoldDB" id="D7FVR6"/>
<dbReference type="SMART" id="SM00954">
    <property type="entry name" value="RelA_SpoT"/>
    <property type="match status" value="1"/>
</dbReference>
<reference evidence="4 5" key="1">
    <citation type="journal article" date="2010" name="Nature">
        <title>The Ectocarpus genome and the independent evolution of multicellularity in brown algae.</title>
        <authorList>
            <person name="Cock J.M."/>
            <person name="Sterck L."/>
            <person name="Rouze P."/>
            <person name="Scornet D."/>
            <person name="Allen A.E."/>
            <person name="Amoutzias G."/>
            <person name="Anthouard V."/>
            <person name="Artiguenave F."/>
            <person name="Aury J.M."/>
            <person name="Badger J.H."/>
            <person name="Beszteri B."/>
            <person name="Billiau K."/>
            <person name="Bonnet E."/>
            <person name="Bothwell J.H."/>
            <person name="Bowler C."/>
            <person name="Boyen C."/>
            <person name="Brownlee C."/>
            <person name="Carrano C.J."/>
            <person name="Charrier B."/>
            <person name="Cho G.Y."/>
            <person name="Coelho S.M."/>
            <person name="Collen J."/>
            <person name="Corre E."/>
            <person name="Da Silva C."/>
            <person name="Delage L."/>
            <person name="Delaroque N."/>
            <person name="Dittami S.M."/>
            <person name="Doulbeau S."/>
            <person name="Elias M."/>
            <person name="Farnham G."/>
            <person name="Gachon C.M."/>
            <person name="Gschloessl B."/>
            <person name="Heesch S."/>
            <person name="Jabbari K."/>
            <person name="Jubin C."/>
            <person name="Kawai H."/>
            <person name="Kimura K."/>
            <person name="Kloareg B."/>
            <person name="Kupper F.C."/>
            <person name="Lang D."/>
            <person name="Le Bail A."/>
            <person name="Leblanc C."/>
            <person name="Lerouge P."/>
            <person name="Lohr M."/>
            <person name="Lopez P.J."/>
            <person name="Martens C."/>
            <person name="Maumus F."/>
            <person name="Michel G."/>
            <person name="Miranda-Saavedra D."/>
            <person name="Morales J."/>
            <person name="Moreau H."/>
            <person name="Motomura T."/>
            <person name="Nagasato C."/>
            <person name="Napoli C.A."/>
            <person name="Nelson D.R."/>
            <person name="Nyvall-Collen P."/>
            <person name="Peters A.F."/>
            <person name="Pommier C."/>
            <person name="Potin P."/>
            <person name="Poulain J."/>
            <person name="Quesneville H."/>
            <person name="Read B."/>
            <person name="Rensing S.A."/>
            <person name="Ritter A."/>
            <person name="Rousvoal S."/>
            <person name="Samanta M."/>
            <person name="Samson G."/>
            <person name="Schroeder D.C."/>
            <person name="Segurens B."/>
            <person name="Strittmatter M."/>
            <person name="Tonon T."/>
            <person name="Tregear J.W."/>
            <person name="Valentin K."/>
            <person name="von Dassow P."/>
            <person name="Yamagishi T."/>
            <person name="Van de Peer Y."/>
            <person name="Wincker P."/>
        </authorList>
    </citation>
    <scope>NUCLEOTIDE SEQUENCE [LARGE SCALE GENOMIC DNA]</scope>
    <source>
        <strain evidence="5">Ec32 / CCAP1310/4</strain>
    </source>
</reference>
<name>D7FVR6_ECTSI</name>
<dbReference type="InParanoid" id="D7FVR6"/>
<feature type="compositionally biased region" description="Low complexity" evidence="1">
    <location>
        <begin position="62"/>
        <end position="90"/>
    </location>
</feature>
<dbReference type="PANTHER" id="PTHR21262">
    <property type="entry name" value="GUANOSINE-3',5'-BIS DIPHOSPHATE 3'-PYROPHOSPHOHYDROLASE"/>
    <property type="match status" value="1"/>
</dbReference>
<dbReference type="eggNOG" id="KOG1157">
    <property type="taxonomic scope" value="Eukaryota"/>
</dbReference>
<sequence>MGFNHVYLIGLLLCGSSSLGCHALQAGGRVRIVEGRRASTTVPSNGRPEGHISKARIKGGRSRAAAAGGRAGRRASLPPTTTAQAADGGTDSSGSVSEGNSRIAGGGGQRRKMVKSNSTASMKLMARLRRKMKDARHVPDVSKMLRDGLPYLTEIEATEVQLALAVSIYAHSKTTATGSDTSSSADGHPDDRVKAGVEVCLQLGRLGMGRDALLAAILGGVLRPETAKQHSTHPGFGRAPVTVVDIREGFGKNVARLVAGLEHVTCVEETAHAVLRGTPSSGSSVGDMSGATASERARPLEGEGGGQDEEGAPLSPAMLIGARERLPAEPGGWGGRGRGRKTRSLREASALEQGESLRNLIVSEAADWQVLTLRLAVQLQALKNSSPDGSSWKDKQLARDALLVHGPLAHRLGIHQLRNELETVAFGRLFPQQFNKVRRATMDRSSVYEKVVEATKATLKQALRDAPAFTNQLTGEATLQHRIKSPYSMWKKMEKNQVGVEGVFDAVAVRVVLEARKWQGESLESYTQRSEDLCYQAMSVIKKLYPWSQSPQRVKDYVVKPKPNGYQSLHATQLVPDVTDMTRHGPSVAIEFQVRSKEMHQKAEFGLAAHWSYKESSSSMPSGLGWEEDTNTTITPPHNHKAPGKARVPDSVTSGPELVDWLHRELRERKVFVFGPDRKIWELDKGSATAGDALGRSYMQKFYEGALLHDRRKIKSDAKGQGAKRKTRTAWVNGREVDASYLLKNGDVFDVAQASHQAPEDASQDASGKQPSAKDGKPRNPAEESSSSSWRALSAPPTRGLTD</sequence>
<feature type="region of interest" description="Disordered" evidence="1">
    <location>
        <begin position="629"/>
        <end position="651"/>
    </location>
</feature>
<dbReference type="Pfam" id="PF04607">
    <property type="entry name" value="RelA_SpoT"/>
    <property type="match status" value="1"/>
</dbReference>
<protein>
    <submittedName>
        <fullName evidence="4">Guanosine-3',5'-bis(Diphosphate) 3'-pyrophosphohydrolase</fullName>
    </submittedName>
</protein>
<feature type="chain" id="PRO_5003095819" evidence="2">
    <location>
        <begin position="24"/>
        <end position="803"/>
    </location>
</feature>
<dbReference type="Gene3D" id="1.10.3210.10">
    <property type="entry name" value="Hypothetical protein af1432"/>
    <property type="match status" value="1"/>
</dbReference>
<dbReference type="CDD" id="cd05399">
    <property type="entry name" value="NT_Rel-Spo_like"/>
    <property type="match status" value="1"/>
</dbReference>
<evidence type="ECO:0000256" key="2">
    <source>
        <dbReference type="SAM" id="SignalP"/>
    </source>
</evidence>
<evidence type="ECO:0000256" key="1">
    <source>
        <dbReference type="SAM" id="MobiDB-lite"/>
    </source>
</evidence>
<feature type="signal peptide" evidence="2">
    <location>
        <begin position="1"/>
        <end position="23"/>
    </location>
</feature>
<dbReference type="SUPFAM" id="SSF109604">
    <property type="entry name" value="HD-domain/PDEase-like"/>
    <property type="match status" value="1"/>
</dbReference>
<dbReference type="InterPro" id="IPR007685">
    <property type="entry name" value="RelA_SpoT"/>
</dbReference>
<proteinExistence type="predicted"/>
<dbReference type="Proteomes" id="UP000002630">
    <property type="component" value="Unassembled WGS sequence"/>
</dbReference>
<feature type="region of interest" description="Disordered" evidence="1">
    <location>
        <begin position="37"/>
        <end position="118"/>
    </location>
</feature>
<organism evidence="4 5">
    <name type="scientific">Ectocarpus siliculosus</name>
    <name type="common">Brown alga</name>
    <name type="synonym">Conferva siliculosa</name>
    <dbReference type="NCBI Taxonomy" id="2880"/>
    <lineage>
        <taxon>Eukaryota</taxon>
        <taxon>Sar</taxon>
        <taxon>Stramenopiles</taxon>
        <taxon>Ochrophyta</taxon>
        <taxon>PX clade</taxon>
        <taxon>Phaeophyceae</taxon>
        <taxon>Ectocarpales</taxon>
        <taxon>Ectocarpaceae</taxon>
        <taxon>Ectocarpus</taxon>
    </lineage>
</organism>
<evidence type="ECO:0000259" key="3">
    <source>
        <dbReference type="SMART" id="SM00954"/>
    </source>
</evidence>
<dbReference type="GO" id="GO:0016787">
    <property type="term" value="F:hydrolase activity"/>
    <property type="evidence" value="ECO:0007669"/>
    <property type="project" value="UniProtKB-KW"/>
</dbReference>
<dbReference type="GO" id="GO:0015969">
    <property type="term" value="P:guanosine tetraphosphate metabolic process"/>
    <property type="evidence" value="ECO:0007669"/>
    <property type="project" value="InterPro"/>
</dbReference>
<keyword evidence="5" id="KW-1185">Reference proteome</keyword>
<gene>
    <name evidence="4" type="ORF">Esi_0298_0014</name>
</gene>
<dbReference type="PANTHER" id="PTHR21262:SF12">
    <property type="entry name" value="GTP DIPHOSPHOKINASE CRSH, CHLOROPLASTIC-RELATED"/>
    <property type="match status" value="1"/>
</dbReference>
<dbReference type="SUPFAM" id="SSF81301">
    <property type="entry name" value="Nucleotidyltransferase"/>
    <property type="match status" value="1"/>
</dbReference>
<dbReference type="Pfam" id="PF13328">
    <property type="entry name" value="HD_4"/>
    <property type="match status" value="1"/>
</dbReference>
<evidence type="ECO:0000313" key="5">
    <source>
        <dbReference type="Proteomes" id="UP000002630"/>
    </source>
</evidence>
<dbReference type="EMBL" id="FN649760">
    <property type="protein sequence ID" value="CBJ31981.1"/>
    <property type="molecule type" value="Genomic_DNA"/>
</dbReference>
<feature type="domain" description="RelA/SpoT" evidence="3">
    <location>
        <begin position="481"/>
        <end position="617"/>
    </location>
</feature>